<dbReference type="Proteomes" id="UP000287857">
    <property type="component" value="Unassembled WGS sequence"/>
</dbReference>
<feature type="binding site" evidence="9">
    <location>
        <position position="202"/>
    </location>
    <ligand>
        <name>NAD(+)</name>
        <dbReference type="ChEBI" id="CHEBI:57540"/>
    </ligand>
</feature>
<evidence type="ECO:0000259" key="11">
    <source>
        <dbReference type="SMART" id="SM01003"/>
    </source>
</evidence>
<feature type="domain" description="Alanine dehydrogenase/pyridine nucleotide transhydrogenase N-terminal" evidence="11">
    <location>
        <begin position="4"/>
        <end position="136"/>
    </location>
</feature>
<keyword evidence="9" id="KW-0547">Nucleotide-binding</keyword>
<dbReference type="SMART" id="SM01002">
    <property type="entry name" value="AlaDh_PNT_C"/>
    <property type="match status" value="1"/>
</dbReference>
<proteinExistence type="inferred from homology"/>
<dbReference type="Pfam" id="PF05222">
    <property type="entry name" value="AlaDh_PNT_N"/>
    <property type="match status" value="1"/>
</dbReference>
<dbReference type="EC" id="1.4.1.1" evidence="3 6"/>
<comment type="catalytic activity">
    <reaction evidence="6">
        <text>L-alanine + NAD(+) + H2O = pyruvate + NH4(+) + NADH + H(+)</text>
        <dbReference type="Rhea" id="RHEA:18405"/>
        <dbReference type="ChEBI" id="CHEBI:15361"/>
        <dbReference type="ChEBI" id="CHEBI:15377"/>
        <dbReference type="ChEBI" id="CHEBI:15378"/>
        <dbReference type="ChEBI" id="CHEBI:28938"/>
        <dbReference type="ChEBI" id="CHEBI:57540"/>
        <dbReference type="ChEBI" id="CHEBI:57945"/>
        <dbReference type="ChEBI" id="CHEBI:57972"/>
        <dbReference type="EC" id="1.4.1.1"/>
    </reaction>
</comment>
<dbReference type="InterPro" id="IPR008143">
    <property type="entry name" value="Ala_DH/PNT_CS2"/>
</dbReference>
<feature type="binding site" evidence="9">
    <location>
        <position position="197"/>
    </location>
    <ligand>
        <name>NAD(+)</name>
        <dbReference type="ChEBI" id="CHEBI:57540"/>
    </ligand>
</feature>
<evidence type="ECO:0000256" key="3">
    <source>
        <dbReference type="ARBA" id="ARBA00012897"/>
    </source>
</evidence>
<evidence type="ECO:0000256" key="9">
    <source>
        <dbReference type="PIRSR" id="PIRSR000183-3"/>
    </source>
</evidence>
<name>A0A429ZZU9_9ENTE</name>
<dbReference type="Pfam" id="PF01262">
    <property type="entry name" value="AlaDh_PNT_C"/>
    <property type="match status" value="1"/>
</dbReference>
<comment type="caution">
    <text evidence="12">The sequence shown here is derived from an EMBL/GenBank/DDBJ whole genome shotgun (WGS) entry which is preliminary data.</text>
</comment>
<keyword evidence="4 6" id="KW-0560">Oxidoreductase</keyword>
<feature type="binding site" evidence="9">
    <location>
        <begin position="266"/>
        <end position="269"/>
    </location>
    <ligand>
        <name>NAD(+)</name>
        <dbReference type="ChEBI" id="CHEBI:57540"/>
    </ligand>
</feature>
<dbReference type="UniPathway" id="UPA00527">
    <property type="reaction ID" value="UER00585"/>
</dbReference>
<dbReference type="PIRSF" id="PIRSF000183">
    <property type="entry name" value="Alanine_dh"/>
    <property type="match status" value="1"/>
</dbReference>
<dbReference type="PROSITE" id="PS00837">
    <property type="entry name" value="ALADH_PNT_2"/>
    <property type="match status" value="1"/>
</dbReference>
<feature type="binding site" evidence="9">
    <location>
        <begin position="298"/>
        <end position="301"/>
    </location>
    <ligand>
        <name>NAD(+)</name>
        <dbReference type="ChEBI" id="CHEBI:57540"/>
    </ligand>
</feature>
<dbReference type="Gene3D" id="3.40.50.720">
    <property type="entry name" value="NAD(P)-binding Rossmann-like Domain"/>
    <property type="match status" value="2"/>
</dbReference>
<dbReference type="SUPFAM" id="SSF51735">
    <property type="entry name" value="NAD(P)-binding Rossmann-fold domains"/>
    <property type="match status" value="1"/>
</dbReference>
<dbReference type="InterPro" id="IPR007886">
    <property type="entry name" value="AlaDH/PNT_N"/>
</dbReference>
<feature type="binding site" evidence="8">
    <location>
        <position position="15"/>
    </location>
    <ligand>
        <name>substrate</name>
    </ligand>
</feature>
<evidence type="ECO:0000256" key="1">
    <source>
        <dbReference type="ARBA" id="ARBA00005206"/>
    </source>
</evidence>
<organism evidence="12 13">
    <name type="scientific">Vagococcus vulneris</name>
    <dbReference type="NCBI Taxonomy" id="1977869"/>
    <lineage>
        <taxon>Bacteria</taxon>
        <taxon>Bacillati</taxon>
        <taxon>Bacillota</taxon>
        <taxon>Bacilli</taxon>
        <taxon>Lactobacillales</taxon>
        <taxon>Enterococcaceae</taxon>
        <taxon>Vagococcus</taxon>
    </lineage>
</organism>
<dbReference type="CDD" id="cd05305">
    <property type="entry name" value="L-AlaDH"/>
    <property type="match status" value="1"/>
</dbReference>
<feature type="binding site" evidence="9">
    <location>
        <position position="133"/>
    </location>
    <ligand>
        <name>NAD(+)</name>
        <dbReference type="ChEBI" id="CHEBI:57540"/>
    </ligand>
</feature>
<evidence type="ECO:0000256" key="8">
    <source>
        <dbReference type="PIRSR" id="PIRSR000183-2"/>
    </source>
</evidence>
<evidence type="ECO:0000256" key="5">
    <source>
        <dbReference type="ARBA" id="ARBA00023027"/>
    </source>
</evidence>
<dbReference type="AlphaFoldDB" id="A0A429ZZU9"/>
<evidence type="ECO:0000256" key="4">
    <source>
        <dbReference type="ARBA" id="ARBA00023002"/>
    </source>
</evidence>
<feature type="binding site" evidence="8">
    <location>
        <position position="74"/>
    </location>
    <ligand>
        <name>substrate</name>
    </ligand>
</feature>
<comment type="similarity">
    <text evidence="2 6">Belongs to the AlaDH/PNT family.</text>
</comment>
<comment type="pathway">
    <text evidence="1">Amino-acid degradation; L-alanine degradation via dehydrogenase pathway; NH(3) and pyruvate from L-alanine: step 1/1.</text>
</comment>
<accession>A0A429ZZU9</accession>
<evidence type="ECO:0000256" key="6">
    <source>
        <dbReference type="PIRNR" id="PIRNR000183"/>
    </source>
</evidence>
<dbReference type="SUPFAM" id="SSF52283">
    <property type="entry name" value="Formate/glycerate dehydrogenase catalytic domain-like"/>
    <property type="match status" value="1"/>
</dbReference>
<dbReference type="RefSeq" id="WP_125983472.1">
    <property type="nucleotide sequence ID" value="NZ_NGJS01000004.1"/>
</dbReference>
<dbReference type="SMART" id="SM01003">
    <property type="entry name" value="AlaDh_PNT_N"/>
    <property type="match status" value="1"/>
</dbReference>
<dbReference type="PANTHER" id="PTHR42795">
    <property type="entry name" value="ALANINE DEHYDROGENASE"/>
    <property type="match status" value="1"/>
</dbReference>
<protein>
    <recommendedName>
        <fullName evidence="3 6">Alanine dehydrogenase</fullName>
        <ecNumber evidence="3 6">1.4.1.1</ecNumber>
    </recommendedName>
</protein>
<evidence type="ECO:0000256" key="7">
    <source>
        <dbReference type="PIRSR" id="PIRSR000183-1"/>
    </source>
</evidence>
<dbReference type="InterPro" id="IPR007698">
    <property type="entry name" value="AlaDH/PNT_NAD(H)-bd"/>
</dbReference>
<dbReference type="NCBIfam" id="TIGR00518">
    <property type="entry name" value="alaDH"/>
    <property type="match status" value="1"/>
</dbReference>
<dbReference type="FunFam" id="3.40.50.720:FF:000049">
    <property type="entry name" value="Alanine dehydrogenase"/>
    <property type="match status" value="1"/>
</dbReference>
<feature type="active site" description="Proton donor/acceptor" evidence="7">
    <location>
        <position position="95"/>
    </location>
</feature>
<dbReference type="EMBL" id="NGJS01000004">
    <property type="protein sequence ID" value="RST99533.1"/>
    <property type="molecule type" value="Genomic_DNA"/>
</dbReference>
<dbReference type="InterPro" id="IPR008141">
    <property type="entry name" value="Ala_DH"/>
</dbReference>
<dbReference type="GO" id="GO:0005886">
    <property type="term" value="C:plasma membrane"/>
    <property type="evidence" value="ECO:0007669"/>
    <property type="project" value="TreeGrafter"/>
</dbReference>
<feature type="binding site" evidence="9">
    <location>
        <position position="219"/>
    </location>
    <ligand>
        <name>NAD(+)</name>
        <dbReference type="ChEBI" id="CHEBI:57540"/>
    </ligand>
</feature>
<keyword evidence="5 6" id="KW-0520">NAD</keyword>
<dbReference type="GO" id="GO:0042853">
    <property type="term" value="P:L-alanine catabolic process"/>
    <property type="evidence" value="ECO:0007669"/>
    <property type="project" value="UniProtKB-UniPathway"/>
</dbReference>
<feature type="domain" description="Alanine dehydrogenase/pyridine nucleotide transhydrogenase NAD(H)-binding" evidence="10">
    <location>
        <begin position="148"/>
        <end position="297"/>
    </location>
</feature>
<dbReference type="PANTHER" id="PTHR42795:SF1">
    <property type="entry name" value="ALANINE DEHYDROGENASE"/>
    <property type="match status" value="1"/>
</dbReference>
<dbReference type="GO" id="GO:0000166">
    <property type="term" value="F:nucleotide binding"/>
    <property type="evidence" value="ECO:0007669"/>
    <property type="project" value="UniProtKB-KW"/>
</dbReference>
<evidence type="ECO:0000313" key="12">
    <source>
        <dbReference type="EMBL" id="RST99533.1"/>
    </source>
</evidence>
<feature type="active site" description="Proton donor/acceptor" evidence="7">
    <location>
        <position position="269"/>
    </location>
</feature>
<dbReference type="InterPro" id="IPR036291">
    <property type="entry name" value="NAD(P)-bd_dom_sf"/>
</dbReference>
<sequence>MKIGIPKEIKKNEDRVSLTPPFAGELVNRKHTVVVETNAGTGSGYTDDDYRAQGAIIVSSAKEAWDVDMVLKVKEPLAEEYDYFHDGLILFTYLHLAPQTELTDALIENKVNSIAYESVQLPDRSLPLLTPMSEIAGRMAPQSGAFFLQKTNGGSGILLTSVPGVPKGNVVIIGGGNAGMNAAKVAIGLGANVRILDVNQARLAQLESIFGDRIETVMSNAYNIEESVKMADLVIGSVLIPGHKAPTLVTENMIKQMKPGSVLVDIAIDQGGIFATTDKVTTLEDPVYIKHGVVHYAVANMPGAVPRTATLALTNNTLPYITQLADKGFVKAVTDNPALKKGINTYTGHLTIKEVADDQDREYTPIDSILE</sequence>
<evidence type="ECO:0000256" key="2">
    <source>
        <dbReference type="ARBA" id="ARBA00005689"/>
    </source>
</evidence>
<gene>
    <name evidence="12" type="ORF">CBF37_04190</name>
</gene>
<dbReference type="OrthoDB" id="9804592at2"/>
<feature type="binding site" evidence="9">
    <location>
        <begin position="238"/>
        <end position="239"/>
    </location>
    <ligand>
        <name>NAD(+)</name>
        <dbReference type="ChEBI" id="CHEBI:57540"/>
    </ligand>
</feature>
<evidence type="ECO:0000313" key="13">
    <source>
        <dbReference type="Proteomes" id="UP000287857"/>
    </source>
</evidence>
<evidence type="ECO:0000259" key="10">
    <source>
        <dbReference type="SMART" id="SM01002"/>
    </source>
</evidence>
<reference evidence="12 13" key="1">
    <citation type="submission" date="2017-05" db="EMBL/GenBank/DDBJ databases">
        <title>Vagococcus spp. assemblies.</title>
        <authorList>
            <person name="Gulvik C.A."/>
        </authorList>
    </citation>
    <scope>NUCLEOTIDE SEQUENCE [LARGE SCALE GENOMIC DNA]</scope>
    <source>
        <strain evidence="12 13">SS1995</strain>
    </source>
</reference>
<dbReference type="GO" id="GO:0000286">
    <property type="term" value="F:alanine dehydrogenase activity"/>
    <property type="evidence" value="ECO:0007669"/>
    <property type="project" value="UniProtKB-UniRule"/>
</dbReference>
<keyword evidence="13" id="KW-1185">Reference proteome</keyword>